<dbReference type="GO" id="GO:0006313">
    <property type="term" value="P:DNA transposition"/>
    <property type="evidence" value="ECO:0007669"/>
    <property type="project" value="InterPro"/>
</dbReference>
<dbReference type="GO" id="GO:0003677">
    <property type="term" value="F:DNA binding"/>
    <property type="evidence" value="ECO:0007669"/>
    <property type="project" value="InterPro"/>
</dbReference>
<evidence type="ECO:0000313" key="2">
    <source>
        <dbReference type="EMBL" id="GBN26331.1"/>
    </source>
</evidence>
<proteinExistence type="predicted"/>
<dbReference type="Gene3D" id="3.30.420.10">
    <property type="entry name" value="Ribonuclease H-like superfamily/Ribonuclease H"/>
    <property type="match status" value="1"/>
</dbReference>
<accession>A0A4Y2MGQ6</accession>
<dbReference type="Proteomes" id="UP000499080">
    <property type="component" value="Unassembled WGS sequence"/>
</dbReference>
<protein>
    <recommendedName>
        <fullName evidence="1">Transposase Tc1-like domain-containing protein</fullName>
    </recommendedName>
</protein>
<evidence type="ECO:0000313" key="3">
    <source>
        <dbReference type="Proteomes" id="UP000499080"/>
    </source>
</evidence>
<dbReference type="InterPro" id="IPR002492">
    <property type="entry name" value="Transposase_Tc1-like"/>
</dbReference>
<reference evidence="2 3" key="1">
    <citation type="journal article" date="2019" name="Sci. Rep.">
        <title>Orb-weaving spider Araneus ventricosus genome elucidates the spidroin gene catalogue.</title>
        <authorList>
            <person name="Kono N."/>
            <person name="Nakamura H."/>
            <person name="Ohtoshi R."/>
            <person name="Moran D.A.P."/>
            <person name="Shinohara A."/>
            <person name="Yoshida Y."/>
            <person name="Fujiwara M."/>
            <person name="Mori M."/>
            <person name="Tomita M."/>
            <person name="Arakawa K."/>
        </authorList>
    </citation>
    <scope>NUCLEOTIDE SEQUENCE [LARGE SCALE GENOMIC DNA]</scope>
</reference>
<sequence>MRTARPAIFTPRGQRWFAKKITISSKISAVKLTLEDRTRSGKISHPETVRNILKNHDFHARVAKKKPFISKKDQKEKLKFARCYFKKPKYFWEFVIFVDESKFNVFVSNGKQKVWKRPNTELHLRKLRATIANLSEVA</sequence>
<comment type="caution">
    <text evidence="2">The sequence shown here is derived from an EMBL/GenBank/DDBJ whole genome shotgun (WGS) entry which is preliminary data.</text>
</comment>
<dbReference type="EMBL" id="BGPR01007371">
    <property type="protein sequence ID" value="GBN26331.1"/>
    <property type="molecule type" value="Genomic_DNA"/>
</dbReference>
<organism evidence="2 3">
    <name type="scientific">Araneus ventricosus</name>
    <name type="common">Orbweaver spider</name>
    <name type="synonym">Epeira ventricosa</name>
    <dbReference type="NCBI Taxonomy" id="182803"/>
    <lineage>
        <taxon>Eukaryota</taxon>
        <taxon>Metazoa</taxon>
        <taxon>Ecdysozoa</taxon>
        <taxon>Arthropoda</taxon>
        <taxon>Chelicerata</taxon>
        <taxon>Arachnida</taxon>
        <taxon>Araneae</taxon>
        <taxon>Araneomorphae</taxon>
        <taxon>Entelegynae</taxon>
        <taxon>Araneoidea</taxon>
        <taxon>Araneidae</taxon>
        <taxon>Araneus</taxon>
    </lineage>
</organism>
<dbReference type="InterPro" id="IPR036397">
    <property type="entry name" value="RNaseH_sf"/>
</dbReference>
<gene>
    <name evidence="2" type="ORF">AVEN_5096_1</name>
</gene>
<dbReference type="OrthoDB" id="6421377at2759"/>
<dbReference type="GO" id="GO:0015074">
    <property type="term" value="P:DNA integration"/>
    <property type="evidence" value="ECO:0007669"/>
    <property type="project" value="InterPro"/>
</dbReference>
<dbReference type="AlphaFoldDB" id="A0A4Y2MGQ6"/>
<evidence type="ECO:0000259" key="1">
    <source>
        <dbReference type="Pfam" id="PF01498"/>
    </source>
</evidence>
<feature type="domain" description="Transposase Tc1-like" evidence="1">
    <location>
        <begin position="20"/>
        <end position="84"/>
    </location>
</feature>
<keyword evidence="3" id="KW-1185">Reference proteome</keyword>
<name>A0A4Y2MGQ6_ARAVE</name>
<dbReference type="Pfam" id="PF01498">
    <property type="entry name" value="HTH_Tnp_Tc3_2"/>
    <property type="match status" value="1"/>
</dbReference>